<dbReference type="Pfam" id="PF00059">
    <property type="entry name" value="Lectin_C"/>
    <property type="match status" value="1"/>
</dbReference>
<evidence type="ECO:0000259" key="3">
    <source>
        <dbReference type="PROSITE" id="PS50041"/>
    </source>
</evidence>
<keyword evidence="2" id="KW-1133">Transmembrane helix</keyword>
<dbReference type="InterPro" id="IPR001304">
    <property type="entry name" value="C-type_lectin-like"/>
</dbReference>
<organism evidence="4 5">
    <name type="scientific">Perca fluviatilis</name>
    <name type="common">European perch</name>
    <dbReference type="NCBI Taxonomy" id="8168"/>
    <lineage>
        <taxon>Eukaryota</taxon>
        <taxon>Metazoa</taxon>
        <taxon>Chordata</taxon>
        <taxon>Craniata</taxon>
        <taxon>Vertebrata</taxon>
        <taxon>Euteleostomi</taxon>
        <taxon>Actinopterygii</taxon>
        <taxon>Neopterygii</taxon>
        <taxon>Teleostei</taxon>
        <taxon>Neoteleostei</taxon>
        <taxon>Acanthomorphata</taxon>
        <taxon>Eupercaria</taxon>
        <taxon>Perciformes</taxon>
        <taxon>Percoidei</taxon>
        <taxon>Percidae</taxon>
        <taxon>Percinae</taxon>
        <taxon>Perca</taxon>
    </lineage>
</organism>
<dbReference type="SUPFAM" id="SSF56436">
    <property type="entry name" value="C-type lectin-like"/>
    <property type="match status" value="1"/>
</dbReference>
<dbReference type="InterPro" id="IPR016186">
    <property type="entry name" value="C-type_lectin-like/link_sf"/>
</dbReference>
<dbReference type="Gene3D" id="3.10.100.10">
    <property type="entry name" value="Mannose-Binding Protein A, subunit A"/>
    <property type="match status" value="1"/>
</dbReference>
<feature type="domain" description="C-type lectin" evidence="3">
    <location>
        <begin position="148"/>
        <end position="261"/>
    </location>
</feature>
<dbReference type="PANTHER" id="PTHR22803">
    <property type="entry name" value="MANNOSE, PHOSPHOLIPASE, LECTIN RECEPTOR RELATED"/>
    <property type="match status" value="1"/>
</dbReference>
<gene>
    <name evidence="4" type="ORF">PFLUV_G00159220</name>
</gene>
<keyword evidence="1" id="KW-0430">Lectin</keyword>
<name>A0A6A5EU64_PERFL</name>
<keyword evidence="2" id="KW-0812">Transmembrane</keyword>
<feature type="transmembrane region" description="Helical" evidence="2">
    <location>
        <begin position="65"/>
        <end position="85"/>
    </location>
</feature>
<sequence length="261" mass="29287">MAEAEVLYSDVKFTRERGNTGTASSPAEVTYSEVRISKTQPCTGLLDSRQQPVSNGRSKVPSERVALGVVSVLLAAAVIALGLIAHKNVELSQRHDALANNLTGKLSQLQEQYSNVKSCNTVQPTCPNPPDVKMNEPCQKCEEGWELHGGKCYYFSTDRLPWELSRHQCKNQHGDLVKIDSREEQTFLELKLREKMNEPEDKFWIGLTDSQTEGTWLWADGSPLDTRLTFWSSREPDNWEGQDPDGEDCVRMGEKAPDLNC</sequence>
<comment type="caution">
    <text evidence="4">The sequence shown here is derived from an EMBL/GenBank/DDBJ whole genome shotgun (WGS) entry which is preliminary data.</text>
</comment>
<dbReference type="InterPro" id="IPR033989">
    <property type="entry name" value="CD209-like_CTLD"/>
</dbReference>
<reference evidence="4 5" key="1">
    <citation type="submission" date="2019-06" db="EMBL/GenBank/DDBJ databases">
        <title>A chromosome-scale genome assembly of the European perch, Perca fluviatilis.</title>
        <authorList>
            <person name="Roques C."/>
            <person name="Zahm M."/>
            <person name="Cabau C."/>
            <person name="Klopp C."/>
            <person name="Bouchez O."/>
            <person name="Donnadieu C."/>
            <person name="Kuhl H."/>
            <person name="Gislard M."/>
            <person name="Guendouz S."/>
            <person name="Journot L."/>
            <person name="Haffray P."/>
            <person name="Bestin A."/>
            <person name="Morvezen R."/>
            <person name="Feron R."/>
            <person name="Wen M."/>
            <person name="Jouanno E."/>
            <person name="Herpin A."/>
            <person name="Schartl M."/>
            <person name="Postlethwait J."/>
            <person name="Schaerlinger B."/>
            <person name="Chardard D."/>
            <person name="Lecocq T."/>
            <person name="Poncet C."/>
            <person name="Jaffrelo L."/>
            <person name="Lampietro C."/>
            <person name="Guiguen Y."/>
        </authorList>
    </citation>
    <scope>NUCLEOTIDE SEQUENCE [LARGE SCALE GENOMIC DNA]</scope>
    <source>
        <tissue evidence="4">Blood</tissue>
    </source>
</reference>
<dbReference type="CDD" id="cd03590">
    <property type="entry name" value="CLECT_DC-SIGN_like"/>
    <property type="match status" value="1"/>
</dbReference>
<dbReference type="SMART" id="SM00034">
    <property type="entry name" value="CLECT"/>
    <property type="match status" value="1"/>
</dbReference>
<dbReference type="InterPro" id="IPR016187">
    <property type="entry name" value="CTDL_fold"/>
</dbReference>
<evidence type="ECO:0000313" key="4">
    <source>
        <dbReference type="EMBL" id="KAF1381939.1"/>
    </source>
</evidence>
<keyword evidence="5" id="KW-1185">Reference proteome</keyword>
<evidence type="ECO:0000256" key="2">
    <source>
        <dbReference type="SAM" id="Phobius"/>
    </source>
</evidence>
<evidence type="ECO:0000313" key="5">
    <source>
        <dbReference type="Proteomes" id="UP000465112"/>
    </source>
</evidence>
<keyword evidence="2" id="KW-0472">Membrane</keyword>
<protein>
    <recommendedName>
        <fullName evidence="3">C-type lectin domain-containing protein</fullName>
    </recommendedName>
</protein>
<dbReference type="AlphaFoldDB" id="A0A6A5EU64"/>
<dbReference type="EMBL" id="VHII01000013">
    <property type="protein sequence ID" value="KAF1381939.1"/>
    <property type="molecule type" value="Genomic_DNA"/>
</dbReference>
<evidence type="ECO:0000256" key="1">
    <source>
        <dbReference type="ARBA" id="ARBA00022734"/>
    </source>
</evidence>
<dbReference type="InterPro" id="IPR050111">
    <property type="entry name" value="C-type_lectin/snaclec_domain"/>
</dbReference>
<dbReference type="GO" id="GO:0030246">
    <property type="term" value="F:carbohydrate binding"/>
    <property type="evidence" value="ECO:0007669"/>
    <property type="project" value="UniProtKB-KW"/>
</dbReference>
<accession>A0A6A5EU64</accession>
<dbReference type="PROSITE" id="PS50041">
    <property type="entry name" value="C_TYPE_LECTIN_2"/>
    <property type="match status" value="1"/>
</dbReference>
<dbReference type="Proteomes" id="UP000465112">
    <property type="component" value="Chromosome 13"/>
</dbReference>
<proteinExistence type="predicted"/>